<sequence length="56" mass="6764">MNERYQRALDRLREVEPSNSLPLGTTLDECFIEEFNILQELVDRMNHWNLKSWAQI</sequence>
<name>A0ABU0E464_9FIRM</name>
<evidence type="ECO:0000313" key="2">
    <source>
        <dbReference type="Proteomes" id="UP001230220"/>
    </source>
</evidence>
<dbReference type="Proteomes" id="UP001230220">
    <property type="component" value="Unassembled WGS sequence"/>
</dbReference>
<comment type="caution">
    <text evidence="1">The sequence shown here is derived from an EMBL/GenBank/DDBJ whole genome shotgun (WGS) entry which is preliminary data.</text>
</comment>
<reference evidence="1 2" key="1">
    <citation type="submission" date="2023-07" db="EMBL/GenBank/DDBJ databases">
        <title>Genomic Encyclopedia of Type Strains, Phase IV (KMG-IV): sequencing the most valuable type-strain genomes for metagenomic binning, comparative biology and taxonomic classification.</title>
        <authorList>
            <person name="Goeker M."/>
        </authorList>
    </citation>
    <scope>NUCLEOTIDE SEQUENCE [LARGE SCALE GENOMIC DNA]</scope>
    <source>
        <strain evidence="1 2">DSM 16784</strain>
    </source>
</reference>
<proteinExistence type="predicted"/>
<evidence type="ECO:0000313" key="1">
    <source>
        <dbReference type="EMBL" id="MDQ0361616.1"/>
    </source>
</evidence>
<accession>A0ABU0E464</accession>
<protein>
    <submittedName>
        <fullName evidence="1">Uncharacterized protein</fullName>
    </submittedName>
</protein>
<keyword evidence="2" id="KW-1185">Reference proteome</keyword>
<dbReference type="EMBL" id="JAUSUR010000004">
    <property type="protein sequence ID" value="MDQ0361616.1"/>
    <property type="molecule type" value="Genomic_DNA"/>
</dbReference>
<gene>
    <name evidence="1" type="ORF">J2S15_002366</name>
</gene>
<organism evidence="1 2">
    <name type="scientific">Breznakia pachnodae</name>
    <dbReference type="NCBI Taxonomy" id="265178"/>
    <lineage>
        <taxon>Bacteria</taxon>
        <taxon>Bacillati</taxon>
        <taxon>Bacillota</taxon>
        <taxon>Erysipelotrichia</taxon>
        <taxon>Erysipelotrichales</taxon>
        <taxon>Erysipelotrichaceae</taxon>
        <taxon>Breznakia</taxon>
    </lineage>
</organism>